<evidence type="ECO:0000313" key="3">
    <source>
        <dbReference type="Proteomes" id="UP000321548"/>
    </source>
</evidence>
<dbReference type="OrthoDB" id="9784220at2"/>
<evidence type="ECO:0000259" key="1">
    <source>
        <dbReference type="PROSITE" id="PS51677"/>
    </source>
</evidence>
<dbReference type="InterPro" id="IPR002509">
    <property type="entry name" value="NODB_dom"/>
</dbReference>
<dbReference type="InterPro" id="IPR022560">
    <property type="entry name" value="DUF3473"/>
</dbReference>
<feature type="domain" description="NodB homology" evidence="1">
    <location>
        <begin position="45"/>
        <end position="298"/>
    </location>
</feature>
<dbReference type="InterPro" id="IPR045235">
    <property type="entry name" value="PuuE_HpPgdA-like"/>
</dbReference>
<organism evidence="2 3">
    <name type="scientific">Zeimonas arvi</name>
    <dbReference type="NCBI Taxonomy" id="2498847"/>
    <lineage>
        <taxon>Bacteria</taxon>
        <taxon>Pseudomonadati</taxon>
        <taxon>Pseudomonadota</taxon>
        <taxon>Betaproteobacteria</taxon>
        <taxon>Burkholderiales</taxon>
        <taxon>Burkholderiaceae</taxon>
        <taxon>Zeimonas</taxon>
    </lineage>
</organism>
<keyword evidence="3" id="KW-1185">Reference proteome</keyword>
<dbReference type="NCBIfam" id="TIGR03006">
    <property type="entry name" value="pepcterm_polyde"/>
    <property type="match status" value="1"/>
</dbReference>
<dbReference type="GO" id="GO:0016810">
    <property type="term" value="F:hydrolase activity, acting on carbon-nitrogen (but not peptide) bonds"/>
    <property type="evidence" value="ECO:0007669"/>
    <property type="project" value="InterPro"/>
</dbReference>
<accession>A0A5C8NXD7</accession>
<dbReference type="AlphaFoldDB" id="A0A5C8NXD7"/>
<dbReference type="PROSITE" id="PS51677">
    <property type="entry name" value="NODB"/>
    <property type="match status" value="1"/>
</dbReference>
<dbReference type="PANTHER" id="PTHR47561:SF1">
    <property type="entry name" value="POLYSACCHARIDE DEACETYLASE FAMILY PROTEIN (AFU_ORTHOLOGUE AFUA_6G05030)"/>
    <property type="match status" value="1"/>
</dbReference>
<comment type="caution">
    <text evidence="2">The sequence shown here is derived from an EMBL/GenBank/DDBJ whole genome shotgun (WGS) entry which is preliminary data.</text>
</comment>
<dbReference type="InterPro" id="IPR014344">
    <property type="entry name" value="XrtA_polysacc_deacetyl"/>
</dbReference>
<dbReference type="EMBL" id="VDUY01000003">
    <property type="protein sequence ID" value="TXL65947.1"/>
    <property type="molecule type" value="Genomic_DNA"/>
</dbReference>
<dbReference type="CDD" id="cd10941">
    <property type="entry name" value="CE4_PuuE_HpPgdA_like_2"/>
    <property type="match status" value="1"/>
</dbReference>
<name>A0A5C8NXD7_9BURK</name>
<protein>
    <submittedName>
        <fullName evidence="2">DUF3473 domain-containing protein</fullName>
    </submittedName>
</protein>
<dbReference type="Proteomes" id="UP000321548">
    <property type="component" value="Unassembled WGS sequence"/>
</dbReference>
<proteinExistence type="predicted"/>
<dbReference type="Gene3D" id="3.20.20.370">
    <property type="entry name" value="Glycoside hydrolase/deacetylase"/>
    <property type="match status" value="1"/>
</dbReference>
<dbReference type="Pfam" id="PF11959">
    <property type="entry name" value="DUF3473"/>
    <property type="match status" value="1"/>
</dbReference>
<sequence length="298" mass="34122">MIARIDPQRPGHGAQARTAAPIANAMSIDVEDWFQVAAFDRHIDRSQWDSLECRVERNLERILALLDRYDAKATFFTLGWIAERYPAIIRAIVAGGHELASHGYGHQRVSDLTPEGFREDLMRARVALEDIGGVAVHGYRAPSFSIGRDNLWAHDVLAETGHRYSSSVYPIAHDHYGMPEAPRFAWRTQAGIVEIPPSSLRMLGRNLPASGGGYFRLLPYSVSRWSLRRINRLDGQPAIFYFHPWEVDPEQPRVAHAGAKSKFRHYLNLHRTEQRLARLLNDFRWQRVDRVFAEHIEV</sequence>
<dbReference type="SUPFAM" id="SSF88713">
    <property type="entry name" value="Glycoside hydrolase/deacetylase"/>
    <property type="match status" value="1"/>
</dbReference>
<dbReference type="PANTHER" id="PTHR47561">
    <property type="entry name" value="POLYSACCHARIDE DEACETYLASE FAMILY PROTEIN (AFU_ORTHOLOGUE AFUA_6G05030)"/>
    <property type="match status" value="1"/>
</dbReference>
<gene>
    <name evidence="2" type="ORF">FHP08_07645</name>
</gene>
<reference evidence="2 3" key="1">
    <citation type="submission" date="2019-06" db="EMBL/GenBank/DDBJ databases">
        <title>Quisquiliibacterium sp. nov., isolated from a maize field.</title>
        <authorList>
            <person name="Lin S.-Y."/>
            <person name="Tsai C.-F."/>
            <person name="Young C.-C."/>
        </authorList>
    </citation>
    <scope>NUCLEOTIDE SEQUENCE [LARGE SCALE GENOMIC DNA]</scope>
    <source>
        <strain evidence="2 3">CC-CFT501</strain>
    </source>
</reference>
<dbReference type="GO" id="GO:0005975">
    <property type="term" value="P:carbohydrate metabolic process"/>
    <property type="evidence" value="ECO:0007669"/>
    <property type="project" value="InterPro"/>
</dbReference>
<dbReference type="RefSeq" id="WP_147703861.1">
    <property type="nucleotide sequence ID" value="NZ_VDUY01000003.1"/>
</dbReference>
<dbReference type="InterPro" id="IPR011330">
    <property type="entry name" value="Glyco_hydro/deAcase_b/a-brl"/>
</dbReference>
<dbReference type="Pfam" id="PF01522">
    <property type="entry name" value="Polysacc_deac_1"/>
    <property type="match status" value="1"/>
</dbReference>
<evidence type="ECO:0000313" key="2">
    <source>
        <dbReference type="EMBL" id="TXL65947.1"/>
    </source>
</evidence>